<dbReference type="Pfam" id="PF02733">
    <property type="entry name" value="Dak1"/>
    <property type="match status" value="1"/>
</dbReference>
<gene>
    <name evidence="7" type="ORF">SAMN04487993_1005186</name>
</gene>
<accession>A0A1G8KZL2</accession>
<dbReference type="Gene3D" id="1.25.40.340">
    <property type="match status" value="1"/>
</dbReference>
<dbReference type="SUPFAM" id="SSF101473">
    <property type="entry name" value="DhaL-like"/>
    <property type="match status" value="1"/>
</dbReference>
<dbReference type="PROSITE" id="PS51480">
    <property type="entry name" value="DHAL"/>
    <property type="match status" value="1"/>
</dbReference>
<protein>
    <submittedName>
        <fullName evidence="7">Dihydroxyacetone kinase</fullName>
    </submittedName>
</protein>
<dbReference type="Gene3D" id="3.30.1180.20">
    <property type="entry name" value="Dihydroxyacetone kinase, domain 2"/>
    <property type="match status" value="1"/>
</dbReference>
<evidence type="ECO:0000313" key="7">
    <source>
        <dbReference type="EMBL" id="SDI48801.1"/>
    </source>
</evidence>
<feature type="domain" description="DhaK" evidence="6">
    <location>
        <begin position="7"/>
        <end position="329"/>
    </location>
</feature>
<organism evidence="7 8">
    <name type="scientific">Salipiger marinus</name>
    <dbReference type="NCBI Taxonomy" id="555512"/>
    <lineage>
        <taxon>Bacteria</taxon>
        <taxon>Pseudomonadati</taxon>
        <taxon>Pseudomonadota</taxon>
        <taxon>Alphaproteobacteria</taxon>
        <taxon>Rhodobacterales</taxon>
        <taxon>Roseobacteraceae</taxon>
        <taxon>Salipiger</taxon>
    </lineage>
</organism>
<dbReference type="InterPro" id="IPR004007">
    <property type="entry name" value="DhaL_dom"/>
</dbReference>
<keyword evidence="1" id="KW-0808">Transferase</keyword>
<dbReference type="PANTHER" id="PTHR28629">
    <property type="entry name" value="TRIOKINASE/FMN CYCLASE"/>
    <property type="match status" value="1"/>
</dbReference>
<dbReference type="STRING" id="555512.SAMN04487993_1005186"/>
<proteinExistence type="predicted"/>
<dbReference type="Pfam" id="PF02734">
    <property type="entry name" value="Dak2"/>
    <property type="match status" value="1"/>
</dbReference>
<dbReference type="AlphaFoldDB" id="A0A1G8KZL2"/>
<keyword evidence="4" id="KW-0067">ATP-binding</keyword>
<dbReference type="NCBIfam" id="NF011049">
    <property type="entry name" value="PRK14479.1"/>
    <property type="match status" value="1"/>
</dbReference>
<evidence type="ECO:0000313" key="8">
    <source>
        <dbReference type="Proteomes" id="UP000199093"/>
    </source>
</evidence>
<keyword evidence="2" id="KW-0547">Nucleotide-binding</keyword>
<dbReference type="PROSITE" id="PS51481">
    <property type="entry name" value="DHAK"/>
    <property type="match status" value="1"/>
</dbReference>
<dbReference type="SUPFAM" id="SSF82549">
    <property type="entry name" value="DAK1/DegV-like"/>
    <property type="match status" value="1"/>
</dbReference>
<reference evidence="7 8" key="1">
    <citation type="submission" date="2016-10" db="EMBL/GenBank/DDBJ databases">
        <authorList>
            <person name="de Groot N.N."/>
        </authorList>
    </citation>
    <scope>NUCLEOTIDE SEQUENCE [LARGE SCALE GENOMIC DNA]</scope>
    <source>
        <strain evidence="7 8">DSM 26424</strain>
    </source>
</reference>
<feature type="domain" description="DhaL" evidence="5">
    <location>
        <begin position="359"/>
        <end position="554"/>
    </location>
</feature>
<dbReference type="InterPro" id="IPR004006">
    <property type="entry name" value="DhaK_dom"/>
</dbReference>
<dbReference type="FunFam" id="1.25.40.340:FF:000002">
    <property type="entry name" value="Dihydroxyacetone kinase, L subunit"/>
    <property type="match status" value="1"/>
</dbReference>
<evidence type="ECO:0000256" key="3">
    <source>
        <dbReference type="ARBA" id="ARBA00022777"/>
    </source>
</evidence>
<dbReference type="GO" id="GO:0019563">
    <property type="term" value="P:glycerol catabolic process"/>
    <property type="evidence" value="ECO:0007669"/>
    <property type="project" value="TreeGrafter"/>
</dbReference>
<evidence type="ECO:0000256" key="2">
    <source>
        <dbReference type="ARBA" id="ARBA00022741"/>
    </source>
</evidence>
<dbReference type="SMART" id="SM01120">
    <property type="entry name" value="Dak2"/>
    <property type="match status" value="1"/>
</dbReference>
<dbReference type="PANTHER" id="PTHR28629:SF4">
    <property type="entry name" value="TRIOKINASE_FMN CYCLASE"/>
    <property type="match status" value="1"/>
</dbReference>
<name>A0A1G8KZL2_9RHOB</name>
<keyword evidence="3 7" id="KW-0418">Kinase</keyword>
<evidence type="ECO:0000259" key="5">
    <source>
        <dbReference type="PROSITE" id="PS51480"/>
    </source>
</evidence>
<dbReference type="GO" id="GO:0005829">
    <property type="term" value="C:cytosol"/>
    <property type="evidence" value="ECO:0007669"/>
    <property type="project" value="TreeGrafter"/>
</dbReference>
<dbReference type="FunFam" id="3.40.50.10440:FF:000001">
    <property type="entry name" value="Dihydroxyacetone kinase, DhaK subunit"/>
    <property type="match status" value="1"/>
</dbReference>
<dbReference type="EMBL" id="FNEJ01000005">
    <property type="protein sequence ID" value="SDI48801.1"/>
    <property type="molecule type" value="Genomic_DNA"/>
</dbReference>
<keyword evidence="8" id="KW-1185">Reference proteome</keyword>
<dbReference type="Gene3D" id="3.40.50.10440">
    <property type="entry name" value="Dihydroxyacetone kinase, domain 1"/>
    <property type="match status" value="1"/>
</dbReference>
<dbReference type="GO" id="GO:0004371">
    <property type="term" value="F:glycerone kinase activity"/>
    <property type="evidence" value="ECO:0007669"/>
    <property type="project" value="InterPro"/>
</dbReference>
<sequence>MKKFINTPKLAVREALEGLAASNDAVCLLSSTNVLLRSDIPSDPKDRPIAILSGGGAGHEPAHAGYVGKGMLSAAVAGDVFTSPSVDAVLAGIRACAGPAGAVLVVKNYTGDRLNFGLAAELARAEGIPTEVVLVADDVALLEMSKDNARGIAGTVLVHKIAGAAVEEGMGFADVVATARAAAADLASMGVALDGCTLPGAERSGFDLGEDEIEYGMGIHGEKGQRRGPMAEADEIVDAVIGTVIAQLDAGSNRVGLLVNGLGSTTPLELAIVARRAVMGLKAAGFVPELVWTGNFMTALDMPGMSLTALPLDDRRAALLGAPTAVRVWPVEASAPKQPIIVEDGGAEAAEVLGGTARPELKRAALAAATALRQAEPDLTRLDAETGDGDLGQSMLRAAEALEALPDGAFADPATLLAQAGMALRRVIGGSSGPFYAAALLRASQKLQGVSSPGPADWLGALRAGCEAISDMGGAAPGDRTMLDALAAAHEAGNAPAAGETVAAAAARGAKEGAARTAEMQAKFGRASYLGARAMGHQDAGAAAVAVWMQALAS</sequence>
<evidence type="ECO:0000259" key="6">
    <source>
        <dbReference type="PROSITE" id="PS51481"/>
    </source>
</evidence>
<evidence type="ECO:0000256" key="1">
    <source>
        <dbReference type="ARBA" id="ARBA00022679"/>
    </source>
</evidence>
<dbReference type="InterPro" id="IPR050861">
    <property type="entry name" value="Dihydroxyacetone_Kinase"/>
</dbReference>
<dbReference type="RefSeq" id="WP_089845524.1">
    <property type="nucleotide sequence ID" value="NZ_FNEJ01000005.1"/>
</dbReference>
<evidence type="ECO:0000256" key="4">
    <source>
        <dbReference type="ARBA" id="ARBA00022840"/>
    </source>
</evidence>
<dbReference type="OrthoDB" id="9806345at2"/>
<dbReference type="InterPro" id="IPR036117">
    <property type="entry name" value="DhaL_dom_sf"/>
</dbReference>
<dbReference type="GO" id="GO:0005524">
    <property type="term" value="F:ATP binding"/>
    <property type="evidence" value="ECO:0007669"/>
    <property type="project" value="UniProtKB-KW"/>
</dbReference>
<dbReference type="Proteomes" id="UP000199093">
    <property type="component" value="Unassembled WGS sequence"/>
</dbReference>